<protein>
    <submittedName>
        <fullName evidence="1">Uncharacterized protein</fullName>
    </submittedName>
</protein>
<sequence>MRDVVMAVAMPVLMCASGIYAAGAAWWRRRCPVVPPYSQTGMRLAGERAVAVAEAVVADQYALLMGEAGDRAGACAGTGAKTSGMRHHEKSAADDRVAEGRSGEAA</sequence>
<name>A0ACD5A8M0_9ACTN</name>
<reference evidence="1" key="1">
    <citation type="journal article" date="2025" name="Int. J. Syst. Evol. Microbiol.">
        <title>Streptomyces citrinus sp. nov., with yellow diffusible pigment.</title>
        <authorList>
            <person name="He Y."/>
            <person name="Yang E."/>
            <person name="Xu J."/>
            <person name="Sun Y."/>
            <person name="Sun L."/>
        </authorList>
    </citation>
    <scope>NUCLEOTIDE SEQUENCE</scope>
    <source>
        <strain evidence="1">Q6</strain>
    </source>
</reference>
<evidence type="ECO:0000313" key="2">
    <source>
        <dbReference type="Proteomes" id="UP001432251"/>
    </source>
</evidence>
<keyword evidence="2" id="KW-1185">Reference proteome</keyword>
<dbReference type="Proteomes" id="UP001432251">
    <property type="component" value="Chromosome"/>
</dbReference>
<accession>A0ACD5A8M0</accession>
<evidence type="ECO:0000313" key="1">
    <source>
        <dbReference type="EMBL" id="WWQ63556.1"/>
    </source>
</evidence>
<proteinExistence type="predicted"/>
<organism evidence="1 2">
    <name type="scientific">Streptomyces citrinus</name>
    <dbReference type="NCBI Taxonomy" id="3118173"/>
    <lineage>
        <taxon>Bacteria</taxon>
        <taxon>Bacillati</taxon>
        <taxon>Actinomycetota</taxon>
        <taxon>Actinomycetes</taxon>
        <taxon>Kitasatosporales</taxon>
        <taxon>Streptomycetaceae</taxon>
        <taxon>Streptomyces</taxon>
    </lineage>
</organism>
<dbReference type="EMBL" id="CP146022">
    <property type="protein sequence ID" value="WWQ63556.1"/>
    <property type="molecule type" value="Genomic_DNA"/>
</dbReference>
<gene>
    <name evidence="1" type="ORF">V2W30_09535</name>
</gene>